<feature type="domain" description="FecR protein" evidence="1">
    <location>
        <begin position="124"/>
        <end position="216"/>
    </location>
</feature>
<comment type="caution">
    <text evidence="3">The sequence shown here is derived from an EMBL/GenBank/DDBJ whole genome shotgun (WGS) entry which is preliminary data.</text>
</comment>
<accession>A0A2S5GIC7</accession>
<name>A0A2S5GIC7_9BURK</name>
<sequence>MTAVTAVEPSHRVMEEAAEWYARLRTGQASAAEQQQWRQWMDRGAEQRQAWSYVERIDRRFTPLQSSPDRHAAVTAFRQARSDAPPRRRQVVLGLAGALGLSWIGWTAWRQTPLSALATLWGNEYQAGVGETRQVTLADGTTVWINALSAFNVAYRNTERRLQLAAGEILIDTAKDPLRPFFVETGQGRVQALGTRFSVSQGDARTLVAVYDGAVRVNLLRSDASEVVNAGQQARFTADALQPLMPADPARESWRRGLLLANGTPLSDVVAELRRYHPGHLGLSPELGRLPVFGSYPLTDVDRALAMLASVLPIRLQRPLPWWISIEARDA</sequence>
<dbReference type="Proteomes" id="UP000239990">
    <property type="component" value="Unassembled WGS sequence"/>
</dbReference>
<evidence type="ECO:0000259" key="1">
    <source>
        <dbReference type="Pfam" id="PF04773"/>
    </source>
</evidence>
<protein>
    <submittedName>
        <fullName evidence="3">Iron dicitrate transport regulator FecR</fullName>
    </submittedName>
</protein>
<dbReference type="PANTHER" id="PTHR30273:SF2">
    <property type="entry name" value="PROTEIN FECR"/>
    <property type="match status" value="1"/>
</dbReference>
<dbReference type="Pfam" id="PF16220">
    <property type="entry name" value="DUF4880"/>
    <property type="match status" value="1"/>
</dbReference>
<dbReference type="InterPro" id="IPR012373">
    <property type="entry name" value="Ferrdict_sens_TM"/>
</dbReference>
<evidence type="ECO:0000259" key="2">
    <source>
        <dbReference type="Pfam" id="PF16220"/>
    </source>
</evidence>
<dbReference type="PANTHER" id="PTHR30273">
    <property type="entry name" value="PERIPLASMIC SIGNAL SENSOR AND SIGMA FACTOR ACTIVATOR FECR-RELATED"/>
    <property type="match status" value="1"/>
</dbReference>
<dbReference type="InterPro" id="IPR032623">
    <property type="entry name" value="FecR_N"/>
</dbReference>
<organism evidence="3 4">
    <name type="scientific">Achromobacter spanius</name>
    <dbReference type="NCBI Taxonomy" id="217203"/>
    <lineage>
        <taxon>Bacteria</taxon>
        <taxon>Pseudomonadati</taxon>
        <taxon>Pseudomonadota</taxon>
        <taxon>Betaproteobacteria</taxon>
        <taxon>Burkholderiales</taxon>
        <taxon>Alcaligenaceae</taxon>
        <taxon>Achromobacter</taxon>
    </lineage>
</organism>
<feature type="domain" description="FecR N-terminal" evidence="2">
    <location>
        <begin position="15"/>
        <end position="57"/>
    </location>
</feature>
<dbReference type="GO" id="GO:0016989">
    <property type="term" value="F:sigma factor antagonist activity"/>
    <property type="evidence" value="ECO:0007669"/>
    <property type="project" value="TreeGrafter"/>
</dbReference>
<dbReference type="OrthoDB" id="1100567at2"/>
<evidence type="ECO:0000313" key="3">
    <source>
        <dbReference type="EMBL" id="PPA72807.1"/>
    </source>
</evidence>
<gene>
    <name evidence="3" type="ORF">C4E15_28870</name>
</gene>
<dbReference type="InterPro" id="IPR006860">
    <property type="entry name" value="FecR"/>
</dbReference>
<evidence type="ECO:0000313" key="4">
    <source>
        <dbReference type="Proteomes" id="UP000239990"/>
    </source>
</evidence>
<dbReference type="AlphaFoldDB" id="A0A2S5GIC7"/>
<reference evidence="3 4" key="1">
    <citation type="submission" date="2018-02" db="EMBL/GenBank/DDBJ databases">
        <title>Draft Genome of Achromobacter spanius stain 6.</title>
        <authorList>
            <person name="Gunasekera T.S."/>
            <person name="Radwan O."/>
            <person name="Ruiz O.N."/>
        </authorList>
    </citation>
    <scope>NUCLEOTIDE SEQUENCE [LARGE SCALE GENOMIC DNA]</scope>
    <source>
        <strain evidence="3 4">6</strain>
    </source>
</reference>
<proteinExistence type="predicted"/>
<dbReference type="PIRSF" id="PIRSF018266">
    <property type="entry name" value="FecR"/>
    <property type="match status" value="1"/>
</dbReference>
<dbReference type="RefSeq" id="WP_104145783.1">
    <property type="nucleotide sequence ID" value="NZ_PREU01000020.1"/>
</dbReference>
<dbReference type="Gene3D" id="2.60.120.1440">
    <property type="match status" value="1"/>
</dbReference>
<dbReference type="EMBL" id="PREU01000020">
    <property type="protein sequence ID" value="PPA72807.1"/>
    <property type="molecule type" value="Genomic_DNA"/>
</dbReference>
<dbReference type="Pfam" id="PF04773">
    <property type="entry name" value="FecR"/>
    <property type="match status" value="1"/>
</dbReference>